<reference evidence="2 3" key="1">
    <citation type="submission" date="2018-11" db="EMBL/GenBank/DDBJ databases">
        <authorList>
            <person name="Jang G.I."/>
            <person name="Hwang C.Y."/>
        </authorList>
    </citation>
    <scope>NUCLEOTIDE SEQUENCE [LARGE SCALE GENOMIC DNA]</scope>
    <source>
        <strain evidence="2 3">SSM26</strain>
    </source>
</reference>
<comment type="caution">
    <text evidence="2">The sequence shown here is derived from an EMBL/GenBank/DDBJ whole genome shotgun (WGS) entry which is preliminary data.</text>
</comment>
<dbReference type="Proteomes" id="UP000275199">
    <property type="component" value="Unassembled WGS sequence"/>
</dbReference>
<gene>
    <name evidence="2" type="ORF">EF096_18245</name>
</gene>
<organism evidence="2 3">
    <name type="scientific">Pseudomonas neustonica</name>
    <dbReference type="NCBI Taxonomy" id="2487346"/>
    <lineage>
        <taxon>Bacteria</taxon>
        <taxon>Pseudomonadati</taxon>
        <taxon>Pseudomonadota</taxon>
        <taxon>Gammaproteobacteria</taxon>
        <taxon>Pseudomonadales</taxon>
        <taxon>Pseudomonadaceae</taxon>
        <taxon>Pseudomonas</taxon>
    </lineage>
</organism>
<dbReference type="SUPFAM" id="SSF47413">
    <property type="entry name" value="lambda repressor-like DNA-binding domains"/>
    <property type="match status" value="1"/>
</dbReference>
<dbReference type="InterPro" id="IPR010982">
    <property type="entry name" value="Lambda_DNA-bd_dom_sf"/>
</dbReference>
<dbReference type="InterPro" id="IPR039554">
    <property type="entry name" value="HigA2-like_HTH"/>
</dbReference>
<proteinExistence type="predicted"/>
<name>A0ABX9XDH6_9PSED</name>
<keyword evidence="3" id="KW-1185">Reference proteome</keyword>
<evidence type="ECO:0000313" key="2">
    <source>
        <dbReference type="EMBL" id="ROZ81190.1"/>
    </source>
</evidence>
<evidence type="ECO:0000259" key="1">
    <source>
        <dbReference type="Pfam" id="PF13744"/>
    </source>
</evidence>
<protein>
    <submittedName>
        <fullName evidence="2">XRE family transcriptional regulator</fullName>
    </submittedName>
</protein>
<sequence length="84" mass="9062">MQIKAQLASQIGEIIKTHKWKQGQAAEVIGMPQSKVSKMLRGQFRGISEAMMLECLTRLGLDVQIVIGADSHSTTPGRVSVVAA</sequence>
<dbReference type="Pfam" id="PF13744">
    <property type="entry name" value="HTH_37"/>
    <property type="match status" value="1"/>
</dbReference>
<dbReference type="Gene3D" id="1.10.260.40">
    <property type="entry name" value="lambda repressor-like DNA-binding domains"/>
    <property type="match status" value="1"/>
</dbReference>
<dbReference type="EMBL" id="RKKU01000033">
    <property type="protein sequence ID" value="ROZ81190.1"/>
    <property type="molecule type" value="Genomic_DNA"/>
</dbReference>
<evidence type="ECO:0000313" key="3">
    <source>
        <dbReference type="Proteomes" id="UP000275199"/>
    </source>
</evidence>
<feature type="domain" description="HigA2-like helix-turn-helix" evidence="1">
    <location>
        <begin position="1"/>
        <end position="67"/>
    </location>
</feature>
<accession>A0ABX9XDH6</accession>